<dbReference type="EMBL" id="JAQJZJ010000002">
    <property type="protein sequence ID" value="MDA7086130.1"/>
    <property type="molecule type" value="Genomic_DNA"/>
</dbReference>
<sequence>MSCQLNQGQTDAGAASRRHASASARLSAWLRKRGVTCSLFLDADANLLDIAQPSDALSAADALRAALAMLPERGGPAVAGGRLLPAASAALCSIARRPDSGGQGASAMIRQRGARELGLLAEDLQPLTGERWSNSPTYSMAGLIDSGMRLSLSWKEGLCRGSW</sequence>
<name>A0ABT4XD71_9PSED</name>
<keyword evidence="2" id="KW-1185">Reference proteome</keyword>
<proteinExistence type="predicted"/>
<evidence type="ECO:0000313" key="2">
    <source>
        <dbReference type="Proteomes" id="UP001212042"/>
    </source>
</evidence>
<dbReference type="Proteomes" id="UP001212042">
    <property type="component" value="Unassembled WGS sequence"/>
</dbReference>
<gene>
    <name evidence="1" type="ORF">PH586_07010</name>
</gene>
<comment type="caution">
    <text evidence="1">The sequence shown here is derived from an EMBL/GenBank/DDBJ whole genome shotgun (WGS) entry which is preliminary data.</text>
</comment>
<organism evidence="1 2">
    <name type="scientific">Pseudomonas aestuarii</name>
    <dbReference type="NCBI Taxonomy" id="3018340"/>
    <lineage>
        <taxon>Bacteria</taxon>
        <taxon>Pseudomonadati</taxon>
        <taxon>Pseudomonadota</taxon>
        <taxon>Gammaproteobacteria</taxon>
        <taxon>Pseudomonadales</taxon>
        <taxon>Pseudomonadaceae</taxon>
        <taxon>Pseudomonas</taxon>
    </lineage>
</organism>
<accession>A0ABT4XD71</accession>
<dbReference type="RefSeq" id="WP_271347031.1">
    <property type="nucleotide sequence ID" value="NZ_JAQJZJ010000002.1"/>
</dbReference>
<evidence type="ECO:0000313" key="1">
    <source>
        <dbReference type="EMBL" id="MDA7086130.1"/>
    </source>
</evidence>
<protein>
    <submittedName>
        <fullName evidence="1">Uncharacterized protein</fullName>
    </submittedName>
</protein>
<reference evidence="1 2" key="1">
    <citation type="submission" date="2023-01" db="EMBL/GenBank/DDBJ databases">
        <title>Pseudomonas SA3-5T sp. nov., isolated from tidal flat sediment.</title>
        <authorList>
            <person name="Kim H.S."/>
            <person name="Kim J.-S."/>
            <person name="Suh M.K."/>
            <person name="Eom M.K."/>
            <person name="Lee J.-S."/>
        </authorList>
    </citation>
    <scope>NUCLEOTIDE SEQUENCE [LARGE SCALE GENOMIC DNA]</scope>
    <source>
        <strain evidence="1 2">SA3-5</strain>
    </source>
</reference>